<dbReference type="AlphaFoldDB" id="A0A9N9U0M5"/>
<keyword evidence="3" id="KW-1185">Reference proteome</keyword>
<dbReference type="PANTHER" id="PTHR24148">
    <property type="entry name" value="ANKYRIN REPEAT DOMAIN-CONTAINING PROTEIN 39 HOMOLOG-RELATED"/>
    <property type="match status" value="1"/>
</dbReference>
<gene>
    <name evidence="2" type="ORF">CBYS24578_00009001</name>
</gene>
<feature type="domain" description="Heterokaryon incompatibility" evidence="1">
    <location>
        <begin position="45"/>
        <end position="192"/>
    </location>
</feature>
<sequence>MTKLHYSALDADNSEIRLFEIAPGDGDDEICCSLSVVSLNNHPRFEALSYVWGDPSIKKNVTVDGASHLVTVNLESALRDLRYPSNRRTIWADAICINQDDLDEKNHQIPLMGDIYRKASQVVAYLGHSNPYLEYFGDWSRMYSGRQPLLSSGSCIPQKGAREEAILTLKSFLGCLEFISHPYFSRMWTFQEFLLPSQMPIFVMGKMSFQIAHTPELTWMDLFMRLANAAKDASWRLSGSVEPEAQELRRLYLRGVAQSVTGYDLSLQLTAMGEILAGPRELSVAKLFQMTIHRNCYNPRDKIFALHSFFQKLVPGICAPDYRKSVDDVLLETLSKLHQHMPPLIRHLMATWGFRASRVEHASGPSWLPDITATDCPLIYDARPTVAILRISEDFLTLPLGARYIGKCHRSLISLGSNPMVILRRIARLMYSDGEDLYSFAGSEIRMRGKEHRSERIFYALQAWTPTRQDTSPRVVQVLLSIFTTIAQHEDVRKLKDIPLTAEQKRRFPMLLLWAKDYLIDKAFFWTDTGLFGISSERLREGDTIALAPELPRPFAVRTRLGASDQSNHYCMVDWAFVDGLQGPTMDPKLISDIQKTPLSDILIH</sequence>
<comment type="caution">
    <text evidence="2">The sequence shown here is derived from an EMBL/GenBank/DDBJ whole genome shotgun (WGS) entry which is preliminary data.</text>
</comment>
<dbReference type="EMBL" id="CABFNO020001298">
    <property type="protein sequence ID" value="CAG9977965.1"/>
    <property type="molecule type" value="Genomic_DNA"/>
</dbReference>
<evidence type="ECO:0000313" key="3">
    <source>
        <dbReference type="Proteomes" id="UP000754883"/>
    </source>
</evidence>
<organism evidence="2 3">
    <name type="scientific">Clonostachys byssicola</name>
    <dbReference type="NCBI Taxonomy" id="160290"/>
    <lineage>
        <taxon>Eukaryota</taxon>
        <taxon>Fungi</taxon>
        <taxon>Dikarya</taxon>
        <taxon>Ascomycota</taxon>
        <taxon>Pezizomycotina</taxon>
        <taxon>Sordariomycetes</taxon>
        <taxon>Hypocreomycetidae</taxon>
        <taxon>Hypocreales</taxon>
        <taxon>Bionectriaceae</taxon>
        <taxon>Clonostachys</taxon>
    </lineage>
</organism>
<dbReference type="OrthoDB" id="3477286at2759"/>
<evidence type="ECO:0000313" key="2">
    <source>
        <dbReference type="EMBL" id="CAG9977965.1"/>
    </source>
</evidence>
<dbReference type="Proteomes" id="UP000754883">
    <property type="component" value="Unassembled WGS sequence"/>
</dbReference>
<dbReference type="InterPro" id="IPR052895">
    <property type="entry name" value="HetReg/Transcr_Mod"/>
</dbReference>
<name>A0A9N9U0M5_9HYPO</name>
<protein>
    <recommendedName>
        <fullName evidence="1">Heterokaryon incompatibility domain-containing protein</fullName>
    </recommendedName>
</protein>
<dbReference type="PANTHER" id="PTHR24148:SF64">
    <property type="entry name" value="HETEROKARYON INCOMPATIBILITY DOMAIN-CONTAINING PROTEIN"/>
    <property type="match status" value="1"/>
</dbReference>
<accession>A0A9N9U0M5</accession>
<reference evidence="2 3" key="2">
    <citation type="submission" date="2021-10" db="EMBL/GenBank/DDBJ databases">
        <authorList>
            <person name="Piombo E."/>
        </authorList>
    </citation>
    <scope>NUCLEOTIDE SEQUENCE [LARGE SCALE GENOMIC DNA]</scope>
</reference>
<dbReference type="InterPro" id="IPR010730">
    <property type="entry name" value="HET"/>
</dbReference>
<dbReference type="Pfam" id="PF06985">
    <property type="entry name" value="HET"/>
    <property type="match status" value="1"/>
</dbReference>
<reference evidence="3" key="1">
    <citation type="submission" date="2019-06" db="EMBL/GenBank/DDBJ databases">
        <authorList>
            <person name="Broberg M."/>
        </authorList>
    </citation>
    <scope>NUCLEOTIDE SEQUENCE [LARGE SCALE GENOMIC DNA]</scope>
</reference>
<evidence type="ECO:0000259" key="1">
    <source>
        <dbReference type="Pfam" id="PF06985"/>
    </source>
</evidence>
<proteinExistence type="predicted"/>